<dbReference type="InterPro" id="IPR053145">
    <property type="entry name" value="AB_hydrolase_Est10"/>
</dbReference>
<dbReference type="RefSeq" id="WP_171088559.1">
    <property type="nucleotide sequence ID" value="NZ_JABAIV010000014.1"/>
</dbReference>
<accession>A0A7Y2K376</accession>
<dbReference type="EMBL" id="JABAIV010000014">
    <property type="protein sequence ID" value="NNG25772.1"/>
    <property type="molecule type" value="Genomic_DNA"/>
</dbReference>
<evidence type="ECO:0000256" key="1">
    <source>
        <dbReference type="SAM" id="SignalP"/>
    </source>
</evidence>
<dbReference type="PANTHER" id="PTHR43265:SF1">
    <property type="entry name" value="ESTERASE ESTD"/>
    <property type="match status" value="1"/>
</dbReference>
<dbReference type="Gene3D" id="3.40.50.1820">
    <property type="entry name" value="alpha/beta hydrolase"/>
    <property type="match status" value="1"/>
</dbReference>
<dbReference type="Proteomes" id="UP000533905">
    <property type="component" value="Unassembled WGS sequence"/>
</dbReference>
<sequence length="464" mass="50151">MPSLRSAVSLALLLAIPSVANAGPVKDHQGRWLGDMVIPKGPILKIGAEFYTRADGSLWASIASPDQGAYDQPVSKVEDDGDTVLLDLNVATLKLTWAKDHFDGVFSQGGRSFSFPLHRVAEYPRKPRAQTPKGPFPYSEQELNFTAPDGIVLSATLTTPRGVVRPNLAVLVTGTGPATRDSDVAGHQQFRVMADYLARQGIAVLRYDKRGNGRSTGDYAQLTTSQLVGDLGAIMKGMDGRKEFGRIGIVGLSEGPGIAAAVAARAPRTVDFIVSLAGVGLSGHELILLQDRLVAKDNGAAPAEVERLMGYVRAWYETILAHAEPQPRMAALKALYAGLPAEDRALVEKYEMNVGSLSRTEAEKPHLRTMLLQNPQMDWRKVKVPVLALNGSLDHQVPAEENLAGITRALKAGGNRRVESKVMPSLNHLFQTAKTGNTNEYDKIEETIAPEALARIAAFVKQQR</sequence>
<reference evidence="3 4" key="1">
    <citation type="submission" date="2020-04" db="EMBL/GenBank/DDBJ databases">
        <title>Massilia sp. nov., a cold adapted bacteria isolated from Arctic soil.</title>
        <authorList>
            <person name="Son J."/>
            <person name="Ka J.-O."/>
        </authorList>
    </citation>
    <scope>NUCLEOTIDE SEQUENCE [LARGE SCALE GENOMIC DNA]</scope>
    <source>
        <strain evidence="3 4">ML15P13</strain>
    </source>
</reference>
<dbReference type="SUPFAM" id="SSF53474">
    <property type="entry name" value="alpha/beta-Hydrolases"/>
    <property type="match status" value="1"/>
</dbReference>
<feature type="signal peptide" evidence="1">
    <location>
        <begin position="1"/>
        <end position="22"/>
    </location>
</feature>
<evidence type="ECO:0000313" key="4">
    <source>
        <dbReference type="Proteomes" id="UP000533905"/>
    </source>
</evidence>
<name>A0A7Y2K376_9BURK</name>
<evidence type="ECO:0000259" key="2">
    <source>
        <dbReference type="Pfam" id="PF12146"/>
    </source>
</evidence>
<dbReference type="InterPro" id="IPR029058">
    <property type="entry name" value="AB_hydrolase_fold"/>
</dbReference>
<organism evidence="3 4">
    <name type="scientific">Telluria aromaticivorans</name>
    <dbReference type="NCBI Taxonomy" id="2725995"/>
    <lineage>
        <taxon>Bacteria</taxon>
        <taxon>Pseudomonadati</taxon>
        <taxon>Pseudomonadota</taxon>
        <taxon>Betaproteobacteria</taxon>
        <taxon>Burkholderiales</taxon>
        <taxon>Oxalobacteraceae</taxon>
        <taxon>Telluria group</taxon>
        <taxon>Telluria</taxon>
    </lineage>
</organism>
<proteinExistence type="predicted"/>
<dbReference type="AlphaFoldDB" id="A0A7Y2K376"/>
<keyword evidence="3" id="KW-0378">Hydrolase</keyword>
<protein>
    <submittedName>
        <fullName evidence="3">Alpha/beta fold hydrolase</fullName>
    </submittedName>
</protein>
<dbReference type="PANTHER" id="PTHR43265">
    <property type="entry name" value="ESTERASE ESTD"/>
    <property type="match status" value="1"/>
</dbReference>
<gene>
    <name evidence="3" type="ORF">HGB41_22575</name>
</gene>
<keyword evidence="1" id="KW-0732">Signal</keyword>
<feature type="domain" description="Serine aminopeptidase S33" evidence="2">
    <location>
        <begin position="191"/>
        <end position="428"/>
    </location>
</feature>
<dbReference type="InterPro" id="IPR022742">
    <property type="entry name" value="Hydrolase_4"/>
</dbReference>
<feature type="chain" id="PRO_5031119690" evidence="1">
    <location>
        <begin position="23"/>
        <end position="464"/>
    </location>
</feature>
<comment type="caution">
    <text evidence="3">The sequence shown here is derived from an EMBL/GenBank/DDBJ whole genome shotgun (WGS) entry which is preliminary data.</text>
</comment>
<keyword evidence="4" id="KW-1185">Reference proteome</keyword>
<dbReference type="GO" id="GO:0052689">
    <property type="term" value="F:carboxylic ester hydrolase activity"/>
    <property type="evidence" value="ECO:0007669"/>
    <property type="project" value="TreeGrafter"/>
</dbReference>
<dbReference type="Pfam" id="PF12146">
    <property type="entry name" value="Hydrolase_4"/>
    <property type="match status" value="1"/>
</dbReference>
<evidence type="ECO:0000313" key="3">
    <source>
        <dbReference type="EMBL" id="NNG25772.1"/>
    </source>
</evidence>